<keyword evidence="4 6" id="KW-1133">Transmembrane helix</keyword>
<evidence type="ECO:0000256" key="4">
    <source>
        <dbReference type="ARBA" id="ARBA00022989"/>
    </source>
</evidence>
<name>A0A540R9P7_9CORY</name>
<feature type="transmembrane region" description="Helical" evidence="6">
    <location>
        <begin position="97"/>
        <end position="115"/>
    </location>
</feature>
<comment type="subcellular location">
    <subcellularLocation>
        <location evidence="1">Cell membrane</location>
        <topology evidence="1">Multi-pass membrane protein</topology>
    </subcellularLocation>
</comment>
<evidence type="ECO:0000256" key="2">
    <source>
        <dbReference type="ARBA" id="ARBA00022448"/>
    </source>
</evidence>
<accession>A0A540R9P7</accession>
<dbReference type="PANTHER" id="PTHR23519:SF1">
    <property type="entry name" value="AUTOPHAGY-RELATED PROTEIN 22"/>
    <property type="match status" value="1"/>
</dbReference>
<dbReference type="PANTHER" id="PTHR23519">
    <property type="entry name" value="AUTOPHAGY-RELATED PROTEIN 22"/>
    <property type="match status" value="1"/>
</dbReference>
<gene>
    <name evidence="8" type="ORF">EJK80_02460</name>
</gene>
<dbReference type="InterPro" id="IPR024671">
    <property type="entry name" value="Atg22-like"/>
</dbReference>
<keyword evidence="3 6" id="KW-0812">Transmembrane</keyword>
<dbReference type="GO" id="GO:0022857">
    <property type="term" value="F:transmembrane transporter activity"/>
    <property type="evidence" value="ECO:0007669"/>
    <property type="project" value="InterPro"/>
</dbReference>
<evidence type="ECO:0000256" key="5">
    <source>
        <dbReference type="ARBA" id="ARBA00023136"/>
    </source>
</evidence>
<feature type="transmembrane region" description="Helical" evidence="6">
    <location>
        <begin position="386"/>
        <end position="412"/>
    </location>
</feature>
<dbReference type="PROSITE" id="PS50850">
    <property type="entry name" value="MFS"/>
    <property type="match status" value="1"/>
</dbReference>
<feature type="transmembrane region" description="Helical" evidence="6">
    <location>
        <begin position="327"/>
        <end position="345"/>
    </location>
</feature>
<feature type="domain" description="Major facilitator superfamily (MFS) profile" evidence="7">
    <location>
        <begin position="26"/>
        <end position="442"/>
    </location>
</feature>
<evidence type="ECO:0000256" key="6">
    <source>
        <dbReference type="SAM" id="Phobius"/>
    </source>
</evidence>
<dbReference type="AlphaFoldDB" id="A0A540R9P7"/>
<proteinExistence type="predicted"/>
<reference evidence="8 9" key="1">
    <citation type="submission" date="2019-06" db="EMBL/GenBank/DDBJ databases">
        <title>Draft genome of C. phoceense Strain 272.</title>
        <authorList>
            <person name="Pacheco L.G.C."/>
            <person name="Barberis C.M."/>
            <person name="Almuzara M.N."/>
            <person name="Traglia G.M."/>
            <person name="Santos C.S."/>
            <person name="Rocha D.J.P.G."/>
            <person name="Aguiar E.R.G.R."/>
            <person name="Vay C.A."/>
        </authorList>
    </citation>
    <scope>NUCLEOTIDE SEQUENCE [LARGE SCALE GENOMIC DNA]</scope>
    <source>
        <strain evidence="8 9">272</strain>
    </source>
</reference>
<keyword evidence="9" id="KW-1185">Reference proteome</keyword>
<dbReference type="STRING" id="1686286.GCA_900092335_00372"/>
<feature type="transmembrane region" description="Helical" evidence="6">
    <location>
        <begin position="204"/>
        <end position="226"/>
    </location>
</feature>
<feature type="transmembrane region" description="Helical" evidence="6">
    <location>
        <begin position="163"/>
        <end position="184"/>
    </location>
</feature>
<keyword evidence="5 6" id="KW-0472">Membrane</keyword>
<evidence type="ECO:0000256" key="3">
    <source>
        <dbReference type="ARBA" id="ARBA00022692"/>
    </source>
</evidence>
<sequence length="449" mass="47072">MTAPAASLPVPSAARRTDRLTVAAWALWDWGSAAFNAVLVTFIFSVYLTDSVGKQIDSSHTPAQWLSWSMTAAGLVIFAVTPIMGQRSDRRGSRRRALAFWSAATFAVMALLFFVRNDAPVYFWLGLAGLAVGSVTMQFAEVNYFAQLKQVAAPERVGRVSGLGWSAGYTGGIVLLLICYFGFVATGSTPGTAGALNLPTDGGWNMRLVALLAALWFGVSAIPVLLRVPEIPASGEDTGGIIASYRALFATLRELWHEDRNAFYFLFASAVFRDGLSAVFSFGAVLGVSVYGLSAGDVLIFGVAANVAAALGAVLGGLLDDHVGPKAIILTCLGILTSMALVMFFASGPLAFWICGLILCLCVGPAQASARGFLARVAPPGREGQMFGLYATTGRAVSWLAPLLFGLFVSWFGDGDRGGVLAIGLVLAVGALLLIPVKDPTKNGATPAA</sequence>
<dbReference type="Gene3D" id="1.20.1250.20">
    <property type="entry name" value="MFS general substrate transporter like domains"/>
    <property type="match status" value="1"/>
</dbReference>
<dbReference type="SUPFAM" id="SSF103473">
    <property type="entry name" value="MFS general substrate transporter"/>
    <property type="match status" value="1"/>
</dbReference>
<dbReference type="EMBL" id="VHIR01000002">
    <property type="protein sequence ID" value="TQE44459.1"/>
    <property type="molecule type" value="Genomic_DNA"/>
</dbReference>
<evidence type="ECO:0000313" key="9">
    <source>
        <dbReference type="Proteomes" id="UP000318080"/>
    </source>
</evidence>
<feature type="transmembrane region" description="Helical" evidence="6">
    <location>
        <begin position="22"/>
        <end position="45"/>
    </location>
</feature>
<feature type="transmembrane region" description="Helical" evidence="6">
    <location>
        <begin position="121"/>
        <end position="142"/>
    </location>
</feature>
<evidence type="ECO:0000259" key="7">
    <source>
        <dbReference type="PROSITE" id="PS50850"/>
    </source>
</evidence>
<organism evidence="8 9">
    <name type="scientific">Corynebacterium phoceense</name>
    <dbReference type="NCBI Taxonomy" id="1686286"/>
    <lineage>
        <taxon>Bacteria</taxon>
        <taxon>Bacillati</taxon>
        <taxon>Actinomycetota</taxon>
        <taxon>Actinomycetes</taxon>
        <taxon>Mycobacteriales</taxon>
        <taxon>Corynebacteriaceae</taxon>
        <taxon>Corynebacterium</taxon>
    </lineage>
</organism>
<dbReference type="InterPro" id="IPR020846">
    <property type="entry name" value="MFS_dom"/>
</dbReference>
<protein>
    <submittedName>
        <fullName evidence="8">MFS transporter</fullName>
    </submittedName>
</protein>
<keyword evidence="2" id="KW-0813">Transport</keyword>
<feature type="transmembrane region" description="Helical" evidence="6">
    <location>
        <begin position="298"/>
        <end position="320"/>
    </location>
</feature>
<dbReference type="InterPro" id="IPR050495">
    <property type="entry name" value="ATG22/LtaA_families"/>
</dbReference>
<dbReference type="RefSeq" id="WP_070540280.1">
    <property type="nucleotide sequence ID" value="NZ_JANIKM010000017.1"/>
</dbReference>
<dbReference type="Pfam" id="PF11700">
    <property type="entry name" value="ATG22"/>
    <property type="match status" value="1"/>
</dbReference>
<dbReference type="GO" id="GO:0005886">
    <property type="term" value="C:plasma membrane"/>
    <property type="evidence" value="ECO:0007669"/>
    <property type="project" value="UniProtKB-SubCell"/>
</dbReference>
<feature type="transmembrane region" description="Helical" evidence="6">
    <location>
        <begin position="65"/>
        <end position="85"/>
    </location>
</feature>
<evidence type="ECO:0000313" key="8">
    <source>
        <dbReference type="EMBL" id="TQE44459.1"/>
    </source>
</evidence>
<dbReference type="InterPro" id="IPR036259">
    <property type="entry name" value="MFS_trans_sf"/>
</dbReference>
<feature type="transmembrane region" description="Helical" evidence="6">
    <location>
        <begin position="418"/>
        <end position="437"/>
    </location>
</feature>
<comment type="caution">
    <text evidence="8">The sequence shown here is derived from an EMBL/GenBank/DDBJ whole genome shotgun (WGS) entry which is preliminary data.</text>
</comment>
<feature type="transmembrane region" description="Helical" evidence="6">
    <location>
        <begin position="262"/>
        <end position="286"/>
    </location>
</feature>
<feature type="transmembrane region" description="Helical" evidence="6">
    <location>
        <begin position="351"/>
        <end position="374"/>
    </location>
</feature>
<dbReference type="Proteomes" id="UP000318080">
    <property type="component" value="Unassembled WGS sequence"/>
</dbReference>
<evidence type="ECO:0000256" key="1">
    <source>
        <dbReference type="ARBA" id="ARBA00004651"/>
    </source>
</evidence>